<keyword evidence="6" id="KW-0862">Zinc</keyword>
<dbReference type="CDD" id="cd00051">
    <property type="entry name" value="EFh"/>
    <property type="match status" value="1"/>
</dbReference>
<dbReference type="InterPro" id="IPR011992">
    <property type="entry name" value="EF-hand-dom_pair"/>
</dbReference>
<dbReference type="EMBL" id="LSRX01000514">
    <property type="protein sequence ID" value="OLP95175.1"/>
    <property type="molecule type" value="Genomic_DNA"/>
</dbReference>
<keyword evidence="5 8" id="KW-0472">Membrane</keyword>
<protein>
    <recommendedName>
        <fullName evidence="14">RNase H type-1 domain-containing protein</fullName>
    </recommendedName>
</protein>
<evidence type="ECO:0000256" key="5">
    <source>
        <dbReference type="ARBA" id="ARBA00023136"/>
    </source>
</evidence>
<feature type="compositionally biased region" description="Low complexity" evidence="7">
    <location>
        <begin position="406"/>
        <end position="425"/>
    </location>
</feature>
<feature type="region of interest" description="Disordered" evidence="7">
    <location>
        <begin position="368"/>
        <end position="425"/>
    </location>
</feature>
<feature type="transmembrane region" description="Helical" evidence="8">
    <location>
        <begin position="100"/>
        <end position="122"/>
    </location>
</feature>
<feature type="region of interest" description="Disordered" evidence="7">
    <location>
        <begin position="1678"/>
        <end position="1717"/>
    </location>
</feature>
<dbReference type="InterPro" id="IPR012337">
    <property type="entry name" value="RNaseH-like_sf"/>
</dbReference>
<dbReference type="SUPFAM" id="SSF81324">
    <property type="entry name" value="Voltage-gated potassium channels"/>
    <property type="match status" value="1"/>
</dbReference>
<feature type="region of interest" description="Disordered" evidence="7">
    <location>
        <begin position="3625"/>
        <end position="3711"/>
    </location>
</feature>
<feature type="domain" description="RNase H type-1" evidence="11">
    <location>
        <begin position="1810"/>
        <end position="1951"/>
    </location>
</feature>
<sequence length="3711" mass="402891">MRGNFIRAGTTHDSEGDARSTVQKLVDSFIKIYQSPWFANFMAFVIILDAFCACQDIDARAANAPPPSFWMTISDCCLALYTFELAGTLYLRKWAGLREVVVIVDVVIVLAGYAELLMQAVAEQSLNVNMQVMRVLRLARIIRLMRLLKKVRAFRELFKLVTMMSTCFLTLLWSFLFCFLVMTGWAMLMVEYVHPLVTQMTQNGAFDECGDQCLRSTSSVMDANLCMFWAAWFFCLGCICQYAAAPSFDVSGALLASKLAPPAYESTYYCASSEDWLDCGAGTSPTGCPSTSTPPPLLFGNGGQAAVDVSEVRRPSEINKQLLWAVWGRMELYILQLRAAMASGLGRGCVEAPGLPEKEAKCGMGCKEGKGKQGKDGKGPGPPTPSVAVAPTVPTLQALPKPPTATLPASPASTTGTPSASSGTEGTLQQILLALNRSRDDLPPAVRDILDSQIQEDSKAQAKSLHRLVAAQGAARRQLAATRAARQDFVREWASYVSGLCEMWKTQQEEKGQALAKFLETEAQWEQQLAETTAQIAKAATDPDGTEMIDLETDAMDEEDTKISELAQAEVQRQALVEKMRAADQKIADSLQAAAESAQKDALELGRPDRERSPRRRVAEPPSKEKAEKPDKAEGTDAGQKQPPMPVGGASKQRGRYECQIADLGVCSNLVLDKRSYPLQLELLSLPLALSQVPGQVHTQVSPRLPVAPCPAKGCPLSQRDCTEAPHGPLQVQGQVALDALSQRVRPVDCTASLLGMREVVPGDKKLSGEADVEHVGFFVPHQHPAAAPVSRAPTCKRPTDLQVLLAENMELLPDTVRGPFRYNPVGSVPALLGSEDCADDARFAVFDPVFHSRARRRGQDWSIIDCAADAVSATPTRIRAIQVILRPMTGLPVPQLTLCPVQTQRPNFVVPVDLRPVGDRICTVAVAPGDALPDVLAQAQAAACAQRLSLDRATHIMRDASGQQVDVLQEPLSQYEWLRVEPVAPVSTGGQTAEGEEATTTTCTFMEAFPPTLLGSFGLSTDVTRPRMLADATLWPRSIGTPIGANIPVAQLRLFPGFGIGAKHTVPFTLFVHGYPAIKLQGASSWSMLDFCRHAAVQIEEPPLLVQFLTSPVPGLDIPQITVTEAGIPQEGIVLPIDLRDVALEVTPMAVTAGTSLHTLLEQLGAIVPELGPALAPHLQHNRVFLQDCHGHVHDHLPAEPQALQWLAVRIGASPFPTSSLADPAPSLPFDVPSLTSTSTTTTTEMHAARPCVSFVLVCEGVTVRSEVMLASEVNVQQVLVELVRGLAGLSRLNQPFQLMLAPILPRTTAAQHYVVPLLASYSQAGETVFYDPGSDGLQLSSFTFAAGSAPEDALSAAQRRAGFRLRINGLPTSLCHRPLELGDYLQLVRADQVGVVAHHVVPLLEQIRELRLLTIPLDLPAVGLQLQGDQLVAMTVAQPRPFSDALRRILADRAARMGSPHIQRQSVWLLQAARAPHKFWLATPLTPSPKEAAALIEESGLFTNDLAILDTANTVATTAAAVFLAQPPDMSTMTFVVTDPHVPLCYNLMHLAGGVTVDVAALPAPPGMFYLPPPVAHVGSHFILRVDRGRSRGHEASASSLNFQPVQQAAIEAPNVEPAPAASEDPEPAGDAENTVSMQSQPGSSSLGHSSLSEGTSLACTSSRLAPRRQIIFDGPRTAISVPTPFGRQRISRQPQKQEADVISARRESEHLSAELPPDKPCVLCLNDMLRPAEQLPSPAASVHPESFQAPCQVEPALCLGLPAEARAQALKGFGLQYYCRRKPSGHGMHPAAAKFLNDIEVVGANEQLSAIMCYVDGSFSAGRASFAVVCLGLCQDQWKWYGYMADTVGESLKPGSAYEGELLAQVVALGTAACEDLPATVYYDCQSAALVAQGMASTSASTGLARAAVGLFMCSGTQAGWPAMAHVRSHQGHPVNELADWLAKRVLIVPEACVPLGDEHIADYINEFAFDWLWAYRAREAAHTWPAFAEDGVLVQEVPHASPGLPQQPSRWGMPSPDADAKRVDFCLRAVSYNALSCKSALQRQCLSSFMQQHEIAVLGIQEARHELCDTVKVDDVLRFGGPAPDGQLGCQLWVSLTAGPWVRTAFRKAFQNPRLLEVHARLGDQPLALFSCHTPTSVAPQAQRDAFWHMLRARLLALPAGHHPVISIDANARYSLVQGVEVPDSSNAECLESLLSDFGLLRTWAYEANGQPRITWRPPSGDLSGGVCLDYVLSPKTWPVSTEQQGVLKITDMHAGIDHEPIFAVLSGSLIRPPRPSAVLDRTAMLTDEGRRRLQEIYESMPAVPWDVSPDEHLCQLNTHLQHGLLQHFAGAPRPRKPAMSQQTWQLLADRRQLRRVHRRRAVLHSKWVLAQCFRAWRGDTSRVHTARVAAMRSLSSSLHEAHQRDEAEYVRLMYQDNRAQGPAALAKKIRSVLRCGRRAAAGVPSCLVVAGAPVTEHSAILQAFGEHFAAAEHAVPTTLSALQDATPAVTQRAELDLSGAPALADVCSAFASLKSGKAAGLSGIPPEAYSQCAAHAAVTHMPLVMKALGRGQLPVLWTGLKAHPIPKPAKPADRVEGYRSIALAEPAAKAVTKATRGVLVQAFEAVTLPTIGGARSGFPAEIPAMAVQAHLAMLKRTHRPGAAIFIDGVAAFYSVNRQHLFSGDAAALQDFIQSLQLDPEVQLRISNAIAGKGALERAALPPAIVRLLRIAFCRTWFTVDASSTQIYQTAKGTIPGSPLADLLFQYVAEASLKCLKEHLDDIGVSAVVAVDGAEVRASPQSWLDDITLLLMSADATRLPADIAAAMRLVSQYMAVLGIEVNFAAGKTETVIGWHGKRSATARNQTMVHDGGVISVDLPGGVCHRLRCVDDYVHLGNLRGYQASALVDLARREQLTRDVFRPFKRRILGNAHLSLAEKQTLLAGMILAKFTHGTGTWSLADARSRAAYQKAYTAFLRGSVRPLFGVPCRRLNSTQICALTGALTPAEAIAIRRNRLLSQLRDKADLYTRQCLVEEQSWLRAVKDDVFVLAKTLLHRGLQDYADAFSPCLAWIAGWPFGRDETSALLKRYRLTSIRNRAALVPDALAKAKAHEKAHQAGLIFLTLTPGCHPKPLHKCGDCGRSFSGPAQLAVHRSKKHGDRAVASEAWGTSCEVCRKQFWSTVRLREHFRRSPSWAHVYRHAEITEGAASLRQAPNSVPPVPWVGPAPWWATLRPTEAPSPAPCTQMPDASQLSTLAQVPRYIQQWVSMVEQGIAWHSTVRDEDWRRPPVQLAAFVAEHAHLDDGEHFFAVGGLAAVIRGHKVLLGAEEPLREARGSTWLLFKTVVAGDSWGEIAVPVIQLHPETAIIFVGSSLTLVFGVLNLIVAVIVDTFAEARSNEFDDLAEELNDDVEYDRKELQKLFDRIDRDGTGRLSLDDLVQGARTDPSFQSRLRVMDIDEHDLHQLFLMIDADGSGYIEAILGVRWATAASTTESPTVHDSKTAPRFIKYNMMQSLQLQEEIYDMAQEHFDSVAVQLREVSKSLHKLTNTDTCSSLSDSGDERGNEVQPLTKAEPEAAPEEKAEKKGTAFELEAFQRLEALLSEPKPSPIRRRSRRLDSESSASLGGFRDRRTLFKQMYVKDEGGAADGEPPVRGVVSVPAHPGIVRASAARRTRDLNTVLDKQPIPRSPRLDRAATMGRSTRSLESQQSSGNLRPPPPLPYAPQPPST</sequence>
<dbReference type="InterPro" id="IPR013087">
    <property type="entry name" value="Znf_C2H2_type"/>
</dbReference>
<comment type="caution">
    <text evidence="12">The sequence shown here is derived from an EMBL/GenBank/DDBJ whole genome shotgun (WGS) entry which is preliminary data.</text>
</comment>
<dbReference type="PROSITE" id="PS00018">
    <property type="entry name" value="EF_HAND_1"/>
    <property type="match status" value="1"/>
</dbReference>
<dbReference type="InterPro" id="IPR002156">
    <property type="entry name" value="RNaseH_domain"/>
</dbReference>
<keyword evidence="2 8" id="KW-0812">Transmembrane</keyword>
<feature type="transmembrane region" description="Helical" evidence="8">
    <location>
        <begin position="37"/>
        <end position="57"/>
    </location>
</feature>
<dbReference type="InterPro" id="IPR027359">
    <property type="entry name" value="Volt_channel_dom_sf"/>
</dbReference>
<feature type="compositionally biased region" description="Basic and acidic residues" evidence="7">
    <location>
        <begin position="3555"/>
        <end position="3566"/>
    </location>
</feature>
<feature type="compositionally biased region" description="Basic and acidic residues" evidence="7">
    <location>
        <begin position="368"/>
        <end position="378"/>
    </location>
</feature>
<dbReference type="Gene3D" id="3.30.420.10">
    <property type="entry name" value="Ribonuclease H-like superfamily/Ribonuclease H"/>
    <property type="match status" value="1"/>
</dbReference>
<comment type="subcellular location">
    <subcellularLocation>
        <location evidence="1">Membrane</location>
        <topology evidence="1">Multi-pass membrane protein</topology>
    </subcellularLocation>
</comment>
<dbReference type="Gene3D" id="3.60.10.10">
    <property type="entry name" value="Endonuclease/exonuclease/phosphatase"/>
    <property type="match status" value="1"/>
</dbReference>
<feature type="compositionally biased region" description="Polar residues" evidence="7">
    <location>
        <begin position="3681"/>
        <end position="3695"/>
    </location>
</feature>
<evidence type="ECO:0000256" key="8">
    <source>
        <dbReference type="SAM" id="Phobius"/>
    </source>
</evidence>
<dbReference type="Gene3D" id="1.20.120.350">
    <property type="entry name" value="Voltage-gated potassium channels. Chain C"/>
    <property type="match status" value="1"/>
</dbReference>
<dbReference type="InterPro" id="IPR002048">
    <property type="entry name" value="EF_hand_dom"/>
</dbReference>
<dbReference type="SUPFAM" id="SSF53098">
    <property type="entry name" value="Ribonuclease H-like"/>
    <property type="match status" value="1"/>
</dbReference>
<dbReference type="Gene3D" id="1.10.238.10">
    <property type="entry name" value="EF-hand"/>
    <property type="match status" value="1"/>
</dbReference>
<dbReference type="Proteomes" id="UP000186817">
    <property type="component" value="Unassembled WGS sequence"/>
</dbReference>
<feature type="transmembrane region" description="Helical" evidence="8">
    <location>
        <begin position="69"/>
        <end position="91"/>
    </location>
</feature>
<evidence type="ECO:0000256" key="7">
    <source>
        <dbReference type="SAM" id="MobiDB-lite"/>
    </source>
</evidence>
<keyword evidence="4 8" id="KW-1133">Transmembrane helix</keyword>
<evidence type="ECO:0000259" key="10">
    <source>
        <dbReference type="PROSITE" id="PS50222"/>
    </source>
</evidence>
<keyword evidence="6" id="KW-0479">Metal-binding</keyword>
<proteinExistence type="predicted"/>
<feature type="domain" description="C2H2-type" evidence="9">
    <location>
        <begin position="3118"/>
        <end position="3145"/>
    </location>
</feature>
<dbReference type="PROSITE" id="PS50157">
    <property type="entry name" value="ZINC_FINGER_C2H2_2"/>
    <property type="match status" value="1"/>
</dbReference>
<dbReference type="InterPro" id="IPR018247">
    <property type="entry name" value="EF_Hand_1_Ca_BS"/>
</dbReference>
<dbReference type="GO" id="GO:0003676">
    <property type="term" value="F:nucleic acid binding"/>
    <property type="evidence" value="ECO:0007669"/>
    <property type="project" value="InterPro"/>
</dbReference>
<evidence type="ECO:0000256" key="2">
    <source>
        <dbReference type="ARBA" id="ARBA00022692"/>
    </source>
</evidence>
<feature type="region of interest" description="Disordered" evidence="7">
    <location>
        <begin position="591"/>
        <end position="652"/>
    </location>
</feature>
<feature type="compositionally biased region" description="Low complexity" evidence="7">
    <location>
        <begin position="386"/>
        <end position="399"/>
    </location>
</feature>
<dbReference type="SMART" id="SM00054">
    <property type="entry name" value="EFh"/>
    <property type="match status" value="1"/>
</dbReference>
<dbReference type="GO" id="GO:0008270">
    <property type="term" value="F:zinc ion binding"/>
    <property type="evidence" value="ECO:0007669"/>
    <property type="project" value="UniProtKB-KW"/>
</dbReference>
<accession>A0A1Q9DJ39</accession>
<feature type="transmembrane region" description="Helical" evidence="8">
    <location>
        <begin position="160"/>
        <end position="188"/>
    </location>
</feature>
<feature type="compositionally biased region" description="Low complexity" evidence="7">
    <location>
        <begin position="1642"/>
        <end position="1660"/>
    </location>
</feature>
<dbReference type="InterPro" id="IPR036691">
    <property type="entry name" value="Endo/exonu/phosph_ase_sf"/>
</dbReference>
<dbReference type="PANTHER" id="PTHR19446">
    <property type="entry name" value="REVERSE TRANSCRIPTASES"/>
    <property type="match status" value="1"/>
</dbReference>
<feature type="region of interest" description="Disordered" evidence="7">
    <location>
        <begin position="3531"/>
        <end position="3566"/>
    </location>
</feature>
<evidence type="ECO:0000259" key="9">
    <source>
        <dbReference type="PROSITE" id="PS50157"/>
    </source>
</evidence>
<dbReference type="PROSITE" id="PS00028">
    <property type="entry name" value="ZINC_FINGER_C2H2_1"/>
    <property type="match status" value="1"/>
</dbReference>
<evidence type="ECO:0000256" key="4">
    <source>
        <dbReference type="ARBA" id="ARBA00022989"/>
    </source>
</evidence>
<feature type="compositionally biased region" description="Basic and acidic residues" evidence="7">
    <location>
        <begin position="598"/>
        <end position="635"/>
    </location>
</feature>
<evidence type="ECO:0000256" key="6">
    <source>
        <dbReference type="PROSITE-ProRule" id="PRU00042"/>
    </source>
</evidence>
<dbReference type="SUPFAM" id="SSF56219">
    <property type="entry name" value="DNase I-like"/>
    <property type="match status" value="1"/>
</dbReference>
<evidence type="ECO:0000259" key="11">
    <source>
        <dbReference type="PROSITE" id="PS50879"/>
    </source>
</evidence>
<dbReference type="GO" id="GO:0004523">
    <property type="term" value="F:RNA-DNA hybrid ribonuclease activity"/>
    <property type="evidence" value="ECO:0007669"/>
    <property type="project" value="InterPro"/>
</dbReference>
<feature type="compositionally biased region" description="Pro residues" evidence="7">
    <location>
        <begin position="3697"/>
        <end position="3711"/>
    </location>
</feature>
<dbReference type="GO" id="GO:0005509">
    <property type="term" value="F:calcium ion binding"/>
    <property type="evidence" value="ECO:0007669"/>
    <property type="project" value="InterPro"/>
</dbReference>
<keyword evidence="13" id="KW-1185">Reference proteome</keyword>
<feature type="region of interest" description="Disordered" evidence="7">
    <location>
        <begin position="3583"/>
        <end position="3606"/>
    </location>
</feature>
<feature type="region of interest" description="Disordered" evidence="7">
    <location>
        <begin position="1618"/>
        <end position="1661"/>
    </location>
</feature>
<reference evidence="12 13" key="1">
    <citation type="submission" date="2016-02" db="EMBL/GenBank/DDBJ databases">
        <title>Genome analysis of coral dinoflagellate symbionts highlights evolutionary adaptations to a symbiotic lifestyle.</title>
        <authorList>
            <person name="Aranda M."/>
            <person name="Li Y."/>
            <person name="Liew Y.J."/>
            <person name="Baumgarten S."/>
            <person name="Simakov O."/>
            <person name="Wilson M."/>
            <person name="Piel J."/>
            <person name="Ashoor H."/>
            <person name="Bougouffa S."/>
            <person name="Bajic V.B."/>
            <person name="Ryu T."/>
            <person name="Ravasi T."/>
            <person name="Bayer T."/>
            <person name="Micklem G."/>
            <person name="Kim H."/>
            <person name="Bhak J."/>
            <person name="Lajeunesse T.C."/>
            <person name="Voolstra C.R."/>
        </authorList>
    </citation>
    <scope>NUCLEOTIDE SEQUENCE [LARGE SCALE GENOMIC DNA]</scope>
    <source>
        <strain evidence="12 13">CCMP2467</strain>
    </source>
</reference>
<keyword evidence="6" id="KW-0863">Zinc-finger</keyword>
<dbReference type="InterPro" id="IPR036397">
    <property type="entry name" value="RNaseH_sf"/>
</dbReference>
<feature type="domain" description="EF-hand" evidence="10">
    <location>
        <begin position="3396"/>
        <end position="3431"/>
    </location>
</feature>
<dbReference type="SUPFAM" id="SSF47473">
    <property type="entry name" value="EF-hand"/>
    <property type="match status" value="1"/>
</dbReference>
<dbReference type="Pfam" id="PF00520">
    <property type="entry name" value="Ion_trans"/>
    <property type="match status" value="1"/>
</dbReference>
<name>A0A1Q9DJ39_SYMMI</name>
<dbReference type="Gene3D" id="3.30.160.60">
    <property type="entry name" value="Classic Zinc Finger"/>
    <property type="match status" value="1"/>
</dbReference>
<dbReference type="InterPro" id="IPR005821">
    <property type="entry name" value="Ion_trans_dom"/>
</dbReference>
<evidence type="ECO:0008006" key="14">
    <source>
        <dbReference type="Google" id="ProtNLM"/>
    </source>
</evidence>
<dbReference type="PROSITE" id="PS50222">
    <property type="entry name" value="EF_HAND_2"/>
    <property type="match status" value="1"/>
</dbReference>
<feature type="compositionally biased region" description="Polar residues" evidence="7">
    <location>
        <begin position="3531"/>
        <end position="3540"/>
    </location>
</feature>
<evidence type="ECO:0000313" key="13">
    <source>
        <dbReference type="Proteomes" id="UP000186817"/>
    </source>
</evidence>
<organism evidence="12 13">
    <name type="scientific">Symbiodinium microadriaticum</name>
    <name type="common">Dinoflagellate</name>
    <name type="synonym">Zooxanthella microadriatica</name>
    <dbReference type="NCBI Taxonomy" id="2951"/>
    <lineage>
        <taxon>Eukaryota</taxon>
        <taxon>Sar</taxon>
        <taxon>Alveolata</taxon>
        <taxon>Dinophyceae</taxon>
        <taxon>Suessiales</taxon>
        <taxon>Symbiodiniaceae</taxon>
        <taxon>Symbiodinium</taxon>
    </lineage>
</organism>
<dbReference type="SMART" id="SM00355">
    <property type="entry name" value="ZnF_C2H2"/>
    <property type="match status" value="2"/>
</dbReference>
<dbReference type="GO" id="GO:0005216">
    <property type="term" value="F:monoatomic ion channel activity"/>
    <property type="evidence" value="ECO:0007669"/>
    <property type="project" value="InterPro"/>
</dbReference>
<dbReference type="PROSITE" id="PS50879">
    <property type="entry name" value="RNASE_H_1"/>
    <property type="match status" value="1"/>
</dbReference>
<gene>
    <name evidence="12" type="ORF">AK812_SmicGene22726</name>
</gene>
<dbReference type="GO" id="GO:0016020">
    <property type="term" value="C:membrane"/>
    <property type="evidence" value="ECO:0007669"/>
    <property type="project" value="UniProtKB-SubCell"/>
</dbReference>
<evidence type="ECO:0000313" key="12">
    <source>
        <dbReference type="EMBL" id="OLP95175.1"/>
    </source>
</evidence>
<feature type="compositionally biased region" description="Basic and acidic residues" evidence="7">
    <location>
        <begin position="1698"/>
        <end position="1715"/>
    </location>
</feature>
<evidence type="ECO:0000256" key="3">
    <source>
        <dbReference type="ARBA" id="ARBA00022837"/>
    </source>
</evidence>
<keyword evidence="3" id="KW-0106">Calcium</keyword>
<evidence type="ECO:0000256" key="1">
    <source>
        <dbReference type="ARBA" id="ARBA00004141"/>
    </source>
</evidence>
<dbReference type="OrthoDB" id="420879at2759"/>